<dbReference type="EMBL" id="LT629802">
    <property type="protein sequence ID" value="SDU95336.1"/>
    <property type="molecule type" value="Genomic_DNA"/>
</dbReference>
<reference evidence="2" key="1">
    <citation type="submission" date="2016-10" db="EMBL/GenBank/DDBJ databases">
        <authorList>
            <person name="Varghese N."/>
            <person name="Submissions S."/>
        </authorList>
    </citation>
    <scope>NUCLEOTIDE SEQUENCE [LARGE SCALE GENOMIC DNA]</scope>
    <source>
        <strain evidence="2">LMG 2223</strain>
    </source>
</reference>
<dbReference type="Proteomes" id="UP000198600">
    <property type="component" value="Chromosome I"/>
</dbReference>
<keyword evidence="2" id="KW-1185">Reference proteome</keyword>
<accession>A0A1H2MS15</accession>
<evidence type="ECO:0000313" key="1">
    <source>
        <dbReference type="EMBL" id="SDU95336.1"/>
    </source>
</evidence>
<dbReference type="RefSeq" id="WP_090221447.1">
    <property type="nucleotide sequence ID" value="NZ_LS483433.1"/>
</dbReference>
<dbReference type="AlphaFoldDB" id="A0A1H2MS15"/>
<dbReference type="OrthoDB" id="6967342at2"/>
<sequence>MLDNAEFFKKEEQQSHSFVYFDQGPPYCELGWKKYRQFNSLINEWLQDFGKVHGVKVYVYEYELIFVEGAFLWGFSFLESDCKKRDELTNLLLSGVMKIIDSFPSMKGRSILNNHSKNFSLHPDLAMHYTGLVLNAEYSLEASYRPPKEKSYEKDDIDLDIFKRPISVVEFKRLIQEHLSISSSSDLSYIHAPDGFFSNKYRANKYLREEFLPVNYFLMKRSIPDHAILELGTEKENFDAKITDDENNQEIIIEVTLGCPKNDYLLHSLASETHDGTFPLKTMAYLKQETDTLAARVTKAIEDKHDKNYQDKRILMVVVPSEYTYQGEEYIIEEVIDEVRDSVKLKKGNFTEIIMLCGKKFFTLF</sequence>
<organism evidence="1 2">
    <name type="scientific">Pseudomonas mucidolens</name>
    <dbReference type="NCBI Taxonomy" id="46679"/>
    <lineage>
        <taxon>Bacteria</taxon>
        <taxon>Pseudomonadati</taxon>
        <taxon>Pseudomonadota</taxon>
        <taxon>Gammaproteobacteria</taxon>
        <taxon>Pseudomonadales</taxon>
        <taxon>Pseudomonadaceae</taxon>
        <taxon>Pseudomonas</taxon>
    </lineage>
</organism>
<gene>
    <name evidence="1" type="ORF">SAMN05216202_2166</name>
</gene>
<proteinExistence type="predicted"/>
<name>A0A1H2MS15_9PSED</name>
<evidence type="ECO:0000313" key="2">
    <source>
        <dbReference type="Proteomes" id="UP000198600"/>
    </source>
</evidence>
<protein>
    <submittedName>
        <fullName evidence="1">Uncharacterized protein</fullName>
    </submittedName>
</protein>